<sequence length="449" mass="50520">MLQKGVIPDKEPTINVGIVLPEDNYTSLAVTTPEDEDYQVEFSGKNFLLGPKSELFFKLQSNGILFKINDQDYLAPNEIRIYPVFKSDSLKPGQGLTLKNVVAGRGFHWKKYINVILPDAIILRFQENNLIVINELPMEKYLMCVATSEMGPKCPIALLEAQTIAARSWLLANVEQKHRHLGMDVCNDDCCQRYQGTTFLSEQSIMATENTRGQVLLFQDQICDARYSKSCGGVMESFETIWGGDPLPYFKVKADAEEEPAEWQKPLSNEDNFRKWLNSTPKTFCSPHVVPEDSLHNYLGKVDESGHYFRWEVTIDQKTLVNNLNRHFALNASAVKSMTAIKRGGSGRIGKLGVKYLDSNGQEREFILQKEYDVRLGLHPSFLYSSAIIIEAQNANADGVPQTFKYRGAGWGHGVGLCQIGALGMSLTGHTSQEIVMHYYPGSQLKRIY</sequence>
<dbReference type="Proteomes" id="UP000004671">
    <property type="component" value="Chromosome"/>
</dbReference>
<evidence type="ECO:0000313" key="5">
    <source>
        <dbReference type="Proteomes" id="UP000183868"/>
    </source>
</evidence>
<evidence type="ECO:0000313" key="3">
    <source>
        <dbReference type="EMBL" id="EHO42712.1"/>
    </source>
</evidence>
<protein>
    <submittedName>
        <fullName evidence="3">SpoIID/LytB domain protein</fullName>
    </submittedName>
</protein>
<accession>H1XTU5</accession>
<dbReference type="Pfam" id="PF08486">
    <property type="entry name" value="SpoIID"/>
    <property type="match status" value="1"/>
</dbReference>
<reference evidence="2 5" key="2">
    <citation type="submission" date="2016-11" db="EMBL/GenBank/DDBJ databases">
        <title>Genomic analysis of Caldithrix abyssi and proposal of a novel bacterial phylum Caldithrichaeota.</title>
        <authorList>
            <person name="Kublanov I."/>
            <person name="Sigalova O."/>
            <person name="Gavrilov S."/>
            <person name="Lebedinsky A."/>
            <person name="Ivanova N."/>
            <person name="Daum C."/>
            <person name="Reddy T."/>
            <person name="Klenk H.P."/>
            <person name="Goker M."/>
            <person name="Reva O."/>
            <person name="Miroshnichenko M."/>
            <person name="Kyprides N."/>
            <person name="Woyke T."/>
            <person name="Gelfand M."/>
        </authorList>
    </citation>
    <scope>NUCLEOTIDE SEQUENCE [LARGE SCALE GENOMIC DNA]</scope>
    <source>
        <strain evidence="2 5">LF13</strain>
    </source>
</reference>
<name>H1XTU5_CALAY</name>
<evidence type="ECO:0000259" key="1">
    <source>
        <dbReference type="Pfam" id="PF08486"/>
    </source>
</evidence>
<dbReference type="EMBL" id="CM001402">
    <property type="protein sequence ID" value="EHO42712.1"/>
    <property type="molecule type" value="Genomic_DNA"/>
</dbReference>
<organism evidence="3 4">
    <name type="scientific">Caldithrix abyssi DSM 13497</name>
    <dbReference type="NCBI Taxonomy" id="880073"/>
    <lineage>
        <taxon>Bacteria</taxon>
        <taxon>Pseudomonadati</taxon>
        <taxon>Calditrichota</taxon>
        <taxon>Calditrichia</taxon>
        <taxon>Calditrichales</taxon>
        <taxon>Calditrichaceae</taxon>
        <taxon>Caldithrix</taxon>
    </lineage>
</organism>
<evidence type="ECO:0000313" key="4">
    <source>
        <dbReference type="Proteomes" id="UP000004671"/>
    </source>
</evidence>
<dbReference type="HOGENOM" id="CLU_609250_0_0_0"/>
<feature type="domain" description="Sporulation stage II protein D amidase enhancer LytB N-terminal" evidence="1">
    <location>
        <begin position="127"/>
        <end position="218"/>
    </location>
</feature>
<dbReference type="EMBL" id="CP018099">
    <property type="protein sequence ID" value="APF18733.1"/>
    <property type="molecule type" value="Genomic_DNA"/>
</dbReference>
<dbReference type="Proteomes" id="UP000183868">
    <property type="component" value="Chromosome"/>
</dbReference>
<dbReference type="InterPro" id="IPR013693">
    <property type="entry name" value="SpoIID/LytB_N"/>
</dbReference>
<dbReference type="InParanoid" id="H1XTU5"/>
<gene>
    <name evidence="2" type="ORF">Cabys_1984</name>
    <name evidence="3" type="ORF">Calab_3106</name>
</gene>
<keyword evidence="4" id="KW-1185">Reference proteome</keyword>
<dbReference type="InterPro" id="IPR013486">
    <property type="entry name" value="SpoIID/LytB"/>
</dbReference>
<dbReference type="KEGG" id="caby:Cabys_1984"/>
<dbReference type="RefSeq" id="WP_006930067.1">
    <property type="nucleotide sequence ID" value="NZ_CM001402.1"/>
</dbReference>
<dbReference type="OrthoDB" id="9794671at2"/>
<reference evidence="3 4" key="1">
    <citation type="submission" date="2011-09" db="EMBL/GenBank/DDBJ databases">
        <title>The permanent draft genome of Caldithrix abyssi DSM 13497.</title>
        <authorList>
            <consortium name="US DOE Joint Genome Institute (JGI-PGF)"/>
            <person name="Lucas S."/>
            <person name="Han J."/>
            <person name="Lapidus A."/>
            <person name="Bruce D."/>
            <person name="Goodwin L."/>
            <person name="Pitluck S."/>
            <person name="Peters L."/>
            <person name="Kyrpides N."/>
            <person name="Mavromatis K."/>
            <person name="Ivanova N."/>
            <person name="Mikhailova N."/>
            <person name="Chertkov O."/>
            <person name="Detter J.C."/>
            <person name="Tapia R."/>
            <person name="Han C."/>
            <person name="Land M."/>
            <person name="Hauser L."/>
            <person name="Markowitz V."/>
            <person name="Cheng J.-F."/>
            <person name="Hugenholtz P."/>
            <person name="Woyke T."/>
            <person name="Wu D."/>
            <person name="Spring S."/>
            <person name="Brambilla E."/>
            <person name="Klenk H.-P."/>
            <person name="Eisen J.A."/>
        </authorList>
    </citation>
    <scope>NUCLEOTIDE SEQUENCE [LARGE SCALE GENOMIC DNA]</scope>
    <source>
        <strain evidence="3 4">DSM 13497</strain>
    </source>
</reference>
<dbReference type="eggNOG" id="COG2385">
    <property type="taxonomic scope" value="Bacteria"/>
</dbReference>
<evidence type="ECO:0000313" key="2">
    <source>
        <dbReference type="EMBL" id="APF18733.1"/>
    </source>
</evidence>
<dbReference type="AlphaFoldDB" id="H1XTU5"/>
<dbReference type="NCBIfam" id="TIGR02669">
    <property type="entry name" value="SpoIID_LytB"/>
    <property type="match status" value="1"/>
</dbReference>
<dbReference type="PaxDb" id="880073-Calab_3106"/>
<dbReference type="STRING" id="880073.Cabys_1984"/>
<dbReference type="GO" id="GO:0030435">
    <property type="term" value="P:sporulation resulting in formation of a cellular spore"/>
    <property type="evidence" value="ECO:0007669"/>
    <property type="project" value="InterPro"/>
</dbReference>
<proteinExistence type="predicted"/>